<name>A0A2W7II96_9FLAO</name>
<reference evidence="1 2" key="1">
    <citation type="submission" date="2018-06" db="EMBL/GenBank/DDBJ databases">
        <title>Genomic Encyclopedia of Archaeal and Bacterial Type Strains, Phase II (KMG-II): from individual species to whole genera.</title>
        <authorList>
            <person name="Goeker M."/>
        </authorList>
    </citation>
    <scope>NUCLEOTIDE SEQUENCE [LARGE SCALE GENOMIC DNA]</scope>
    <source>
        <strain evidence="1 2">DSM 15361</strain>
    </source>
</reference>
<dbReference type="AlphaFoldDB" id="A0A2W7II96"/>
<comment type="caution">
    <text evidence="1">The sequence shown here is derived from an EMBL/GenBank/DDBJ whole genome shotgun (WGS) entry which is preliminary data.</text>
</comment>
<dbReference type="EMBL" id="QKYV01000011">
    <property type="protein sequence ID" value="PZW37699.1"/>
    <property type="molecule type" value="Genomic_DNA"/>
</dbReference>
<gene>
    <name evidence="1" type="ORF">LX95_02840</name>
</gene>
<dbReference type="RefSeq" id="WP_111542098.1">
    <property type="nucleotide sequence ID" value="NZ_QKYV01000011.1"/>
</dbReference>
<proteinExistence type="predicted"/>
<protein>
    <submittedName>
        <fullName evidence="1">Uncharacterized protein</fullName>
    </submittedName>
</protein>
<organism evidence="1 2">
    <name type="scientific">Mesonia algae</name>
    <dbReference type="NCBI Taxonomy" id="213248"/>
    <lineage>
        <taxon>Bacteria</taxon>
        <taxon>Pseudomonadati</taxon>
        <taxon>Bacteroidota</taxon>
        <taxon>Flavobacteriia</taxon>
        <taxon>Flavobacteriales</taxon>
        <taxon>Flavobacteriaceae</taxon>
        <taxon>Mesonia</taxon>
    </lineage>
</organism>
<sequence>MIKLSGKQILVFLQVHYEFVKEIFDVSKPDFILDSDTLNKYIEEYNLNHERKISITKLIDVKFCRQLPTKDYKVNRSYIDFLQFLFDDFTLDLPETLKERYKTIFELFSKLKTADKTSKIVVLITNIINVIDVFLNDIHRQTQRLLIDTESLKVNANEYSDLSKRLEKAIFWIDEYIEPLNKILEKGHPESFYSAIVEIQSYTSEKRYVAESYKLKREYAKLYASTLYARTELDQNLQKLTRELKPLLDRIKSDSIILSGFYHFVENIDYPEKFIIPIPHPIKKTKGNPIFKKFDSEAQFYVDQFNYKTADTFYVEQVEDLEWLPDSTYFKEQLLKEKGVSDFYKWCFDILKQHTEEITLSKYFTITNLLLEEDLAVDYNSDERNEIILDDAILMMPKVKIYERISNKT</sequence>
<dbReference type="Proteomes" id="UP000249542">
    <property type="component" value="Unassembled WGS sequence"/>
</dbReference>
<accession>A0A2W7II96</accession>
<evidence type="ECO:0000313" key="1">
    <source>
        <dbReference type="EMBL" id="PZW37699.1"/>
    </source>
</evidence>
<keyword evidence="2" id="KW-1185">Reference proteome</keyword>
<evidence type="ECO:0000313" key="2">
    <source>
        <dbReference type="Proteomes" id="UP000249542"/>
    </source>
</evidence>